<comment type="caution">
    <text evidence="2">The sequence shown here is derived from an EMBL/GenBank/DDBJ whole genome shotgun (WGS) entry which is preliminary data.</text>
</comment>
<keyword evidence="3" id="KW-1185">Reference proteome</keyword>
<dbReference type="Proteomes" id="UP000247591">
    <property type="component" value="Unassembled WGS sequence"/>
</dbReference>
<keyword evidence="1" id="KW-0472">Membrane</keyword>
<dbReference type="GO" id="GO:0008556">
    <property type="term" value="F:P-type potassium transmembrane transporter activity"/>
    <property type="evidence" value="ECO:0007669"/>
    <property type="project" value="InterPro"/>
</dbReference>
<proteinExistence type="predicted"/>
<dbReference type="GO" id="GO:0005886">
    <property type="term" value="C:plasma membrane"/>
    <property type="evidence" value="ECO:0007669"/>
    <property type="project" value="InterPro"/>
</dbReference>
<feature type="transmembrane region" description="Helical" evidence="1">
    <location>
        <begin position="6"/>
        <end position="28"/>
    </location>
</feature>
<accession>A0A318RQL3</accession>
<evidence type="ECO:0000256" key="1">
    <source>
        <dbReference type="SAM" id="Phobius"/>
    </source>
</evidence>
<name>A0A318RQL3_WILLI</name>
<dbReference type="Pfam" id="PF09604">
    <property type="entry name" value="Potass_KdpF"/>
    <property type="match status" value="1"/>
</dbReference>
<keyword evidence="1" id="KW-0812">Transmembrane</keyword>
<sequence length="32" mass="3422">MTADGATNVVLLIIAVVVVLYLCAALVFPERF</sequence>
<evidence type="ECO:0000313" key="3">
    <source>
        <dbReference type="Proteomes" id="UP000247591"/>
    </source>
</evidence>
<evidence type="ECO:0000313" key="2">
    <source>
        <dbReference type="EMBL" id="PYE17477.1"/>
    </source>
</evidence>
<dbReference type="EMBL" id="QJSP01000006">
    <property type="protein sequence ID" value="PYE17477.1"/>
    <property type="molecule type" value="Genomic_DNA"/>
</dbReference>
<protein>
    <submittedName>
        <fullName evidence="2">K+-transporting ATPase KdpF subunit</fullName>
    </submittedName>
</protein>
<keyword evidence="1" id="KW-1133">Transmembrane helix</keyword>
<gene>
    <name evidence="2" type="ORF">DFR67_106180</name>
</gene>
<organism evidence="2 3">
    <name type="scientific">Williamsia limnetica</name>
    <dbReference type="NCBI Taxonomy" id="882452"/>
    <lineage>
        <taxon>Bacteria</taxon>
        <taxon>Bacillati</taxon>
        <taxon>Actinomycetota</taxon>
        <taxon>Actinomycetes</taxon>
        <taxon>Mycobacteriales</taxon>
        <taxon>Nocardiaceae</taxon>
        <taxon>Williamsia</taxon>
    </lineage>
</organism>
<dbReference type="RefSeq" id="WP_110469720.1">
    <property type="nucleotide sequence ID" value="NZ_QJSP01000006.1"/>
</dbReference>
<dbReference type="InterPro" id="IPR011726">
    <property type="entry name" value="KdpF"/>
</dbReference>
<dbReference type="AlphaFoldDB" id="A0A318RQL3"/>
<reference evidence="2 3" key="1">
    <citation type="submission" date="2018-06" db="EMBL/GenBank/DDBJ databases">
        <title>Genomic Encyclopedia of Type Strains, Phase IV (KMG-IV): sequencing the most valuable type-strain genomes for metagenomic binning, comparative biology and taxonomic classification.</title>
        <authorList>
            <person name="Goeker M."/>
        </authorList>
    </citation>
    <scope>NUCLEOTIDE SEQUENCE [LARGE SCALE GENOMIC DNA]</scope>
    <source>
        <strain evidence="2 3">DSM 45521</strain>
    </source>
</reference>